<protein>
    <recommendedName>
        <fullName evidence="2">RING-type domain-containing protein</fullName>
    </recommendedName>
</protein>
<dbReference type="Gene3D" id="3.30.40.10">
    <property type="entry name" value="Zinc/RING finger domain, C3HC4 (zinc finger)"/>
    <property type="match status" value="1"/>
</dbReference>
<dbReference type="GO" id="GO:0005783">
    <property type="term" value="C:endoplasmic reticulum"/>
    <property type="evidence" value="ECO:0007669"/>
    <property type="project" value="TreeGrafter"/>
</dbReference>
<keyword evidence="1" id="KW-0863">Zinc-finger</keyword>
<gene>
    <name evidence="3" type="ORF">PPNO1_LOCUS3536</name>
</gene>
<dbReference type="GO" id="GO:0036503">
    <property type="term" value="P:ERAD pathway"/>
    <property type="evidence" value="ECO:0007669"/>
    <property type="project" value="TreeGrafter"/>
</dbReference>
<evidence type="ECO:0000259" key="2">
    <source>
        <dbReference type="PROSITE" id="PS50089"/>
    </source>
</evidence>
<accession>A0A9P1H1P5</accession>
<dbReference type="GO" id="GO:0016567">
    <property type="term" value="P:protein ubiquitination"/>
    <property type="evidence" value="ECO:0007669"/>
    <property type="project" value="InterPro"/>
</dbReference>
<evidence type="ECO:0000313" key="4">
    <source>
        <dbReference type="Proteomes" id="UP000838763"/>
    </source>
</evidence>
<dbReference type="PROSITE" id="PS50089">
    <property type="entry name" value="ZF_RING_2"/>
    <property type="match status" value="1"/>
</dbReference>
<organism evidence="3 4">
    <name type="scientific">Parascedosporium putredinis</name>
    <dbReference type="NCBI Taxonomy" id="1442378"/>
    <lineage>
        <taxon>Eukaryota</taxon>
        <taxon>Fungi</taxon>
        <taxon>Dikarya</taxon>
        <taxon>Ascomycota</taxon>
        <taxon>Pezizomycotina</taxon>
        <taxon>Sordariomycetes</taxon>
        <taxon>Hypocreomycetidae</taxon>
        <taxon>Microascales</taxon>
        <taxon>Microascaceae</taxon>
        <taxon>Parascedosporium</taxon>
    </lineage>
</organism>
<proteinExistence type="predicted"/>
<evidence type="ECO:0000313" key="3">
    <source>
        <dbReference type="EMBL" id="CAI4213791.1"/>
    </source>
</evidence>
<keyword evidence="1" id="KW-0479">Metal-binding</keyword>
<keyword evidence="4" id="KW-1185">Reference proteome</keyword>
<evidence type="ECO:0000256" key="1">
    <source>
        <dbReference type="PROSITE-ProRule" id="PRU00175"/>
    </source>
</evidence>
<sequence>MKTSFFSAIFRSKSTKTTAPSTGGECSICLEQPLPASNPQRTKKGATVTTTAGDQGSAITAKEQWCMLPCGHTFGHKCLRQWLGSSHGNRVCPLCRDPAIRICGHPVSPAPVLSSHFIRRRLETRLLRRGLENQRLTKCSFCVSNKETPHDTLLAMFGKHTAAVDWAAHRRYHNRLVEARWKAWWDSQTPKGPRIEAETEREEHTFALQICLV</sequence>
<feature type="domain" description="RING-type" evidence="2">
    <location>
        <begin position="26"/>
        <end position="96"/>
    </location>
</feature>
<dbReference type="InterPro" id="IPR001841">
    <property type="entry name" value="Znf_RING"/>
</dbReference>
<dbReference type="AlphaFoldDB" id="A0A9P1H1P5"/>
<dbReference type="SMART" id="SM00184">
    <property type="entry name" value="RING"/>
    <property type="match status" value="1"/>
</dbReference>
<dbReference type="InterPro" id="IPR013083">
    <property type="entry name" value="Znf_RING/FYVE/PHD"/>
</dbReference>
<dbReference type="GO" id="GO:0008270">
    <property type="term" value="F:zinc ion binding"/>
    <property type="evidence" value="ECO:0007669"/>
    <property type="project" value="UniProtKB-KW"/>
</dbReference>
<dbReference type="PANTHER" id="PTHR15302">
    <property type="entry name" value="E3 UBIQUITIN-PROTEIN LIGASE RNF103"/>
    <property type="match status" value="1"/>
</dbReference>
<comment type="caution">
    <text evidence="3">The sequence shown here is derived from an EMBL/GenBank/DDBJ whole genome shotgun (WGS) entry which is preliminary data.</text>
</comment>
<dbReference type="SUPFAM" id="SSF57850">
    <property type="entry name" value="RING/U-box"/>
    <property type="match status" value="1"/>
</dbReference>
<dbReference type="Proteomes" id="UP000838763">
    <property type="component" value="Unassembled WGS sequence"/>
</dbReference>
<dbReference type="OrthoDB" id="8062037at2759"/>
<dbReference type="EMBL" id="CALLCH030000009">
    <property type="protein sequence ID" value="CAI4213791.1"/>
    <property type="molecule type" value="Genomic_DNA"/>
</dbReference>
<reference evidence="3" key="1">
    <citation type="submission" date="2022-11" db="EMBL/GenBank/DDBJ databases">
        <authorList>
            <person name="Scott C."/>
            <person name="Bruce N."/>
        </authorList>
    </citation>
    <scope>NUCLEOTIDE SEQUENCE</scope>
</reference>
<dbReference type="InterPro" id="IPR042494">
    <property type="entry name" value="RNF103"/>
</dbReference>
<keyword evidence="1" id="KW-0862">Zinc</keyword>
<dbReference type="GO" id="GO:0004842">
    <property type="term" value="F:ubiquitin-protein transferase activity"/>
    <property type="evidence" value="ECO:0007669"/>
    <property type="project" value="InterPro"/>
</dbReference>
<dbReference type="Pfam" id="PF13639">
    <property type="entry name" value="zf-RING_2"/>
    <property type="match status" value="1"/>
</dbReference>
<dbReference type="PANTHER" id="PTHR15302:SF0">
    <property type="entry name" value="E3 UBIQUITIN-PROTEIN LIGASE RNF103"/>
    <property type="match status" value="1"/>
</dbReference>
<name>A0A9P1H1P5_9PEZI</name>